<sequence>MIIGIPKEIKEQENRVGLTPSGVSNLVNAGHKVIVQKDAGIGSGYSNEDYTTAGAEIGTVDQAWKAEMVIKVKEPLSSEYKYFYEGQIIYTYLHLAANHELTNALLNNKVSGVGYETMVGKQGGLPLLVPMSEIAGRMSIQIGAHFLEETQSGKGIILAGVTGVTRGNVVIIGGGTVGFNAAKIAVGIGANVTILDVNAQRLADIDNIFNGRVQTLMSNAHNIAQSVKNADLVVGAVLIPGAAAPKLVTEEMIKSMQPGSVIVDIPIDQGGIFETSVKATTHEDPIFISHGVLHYTVANIPGAVPKTATEALSSATIPYAVEIANKGLRAAAKDDNTVLTGINTYRGNLTEQAVAKSLNMEYTEFA</sequence>
<evidence type="ECO:0000256" key="2">
    <source>
        <dbReference type="ARBA" id="ARBA00005689"/>
    </source>
</evidence>
<evidence type="ECO:0000259" key="11">
    <source>
        <dbReference type="SMART" id="SM01002"/>
    </source>
</evidence>
<accession>A0A417ZF28</accession>
<comment type="catalytic activity">
    <reaction evidence="6">
        <text>L-alanine + NAD(+) + H2O = pyruvate + NH4(+) + NADH + H(+)</text>
        <dbReference type="Rhea" id="RHEA:18405"/>
        <dbReference type="ChEBI" id="CHEBI:15361"/>
        <dbReference type="ChEBI" id="CHEBI:15377"/>
        <dbReference type="ChEBI" id="CHEBI:15378"/>
        <dbReference type="ChEBI" id="CHEBI:28938"/>
        <dbReference type="ChEBI" id="CHEBI:57540"/>
        <dbReference type="ChEBI" id="CHEBI:57945"/>
        <dbReference type="ChEBI" id="CHEBI:57972"/>
        <dbReference type="EC" id="1.4.1.1"/>
    </reaction>
</comment>
<protein>
    <recommendedName>
        <fullName evidence="3 6">Alanine dehydrogenase</fullName>
        <ecNumber evidence="3 6">1.4.1.1</ecNumber>
    </recommendedName>
</protein>
<reference evidence="13 14" key="1">
    <citation type="submission" date="2018-07" db="EMBL/GenBank/DDBJ databases">
        <title>Genome sequences of six Lactobacillus spp. isolated from bumble bee guts.</title>
        <authorList>
            <person name="Motta E.V.S."/>
            <person name="Moran N.A."/>
        </authorList>
    </citation>
    <scope>NUCLEOTIDE SEQUENCE [LARGE SCALE GENOMIC DNA]</scope>
    <source>
        <strain evidence="13 14">BI-1.1</strain>
    </source>
</reference>
<evidence type="ECO:0000256" key="8">
    <source>
        <dbReference type="PIRSR" id="PIRSR000183-2"/>
    </source>
</evidence>
<feature type="domain" description="Alanine dehydrogenase/pyridine nucleotide transhydrogenase NAD(H)-binding" evidence="11">
    <location>
        <begin position="147"/>
        <end position="296"/>
    </location>
</feature>
<evidence type="ECO:0000313" key="14">
    <source>
        <dbReference type="Proteomes" id="UP000284109"/>
    </source>
</evidence>
<dbReference type="Proteomes" id="UP000284109">
    <property type="component" value="Unassembled WGS sequence"/>
</dbReference>
<evidence type="ECO:0000256" key="5">
    <source>
        <dbReference type="ARBA" id="ARBA00023027"/>
    </source>
</evidence>
<evidence type="ECO:0000256" key="3">
    <source>
        <dbReference type="ARBA" id="ARBA00012897"/>
    </source>
</evidence>
<dbReference type="InterPro" id="IPR007698">
    <property type="entry name" value="AlaDH/PNT_NAD(H)-bd"/>
</dbReference>
<comment type="similarity">
    <text evidence="2 6">Belongs to the AlaDH/PNT family.</text>
</comment>
<keyword evidence="4 6" id="KW-0560">Oxidoreductase</keyword>
<dbReference type="NCBIfam" id="TIGR00518">
    <property type="entry name" value="alaDH"/>
    <property type="match status" value="1"/>
</dbReference>
<dbReference type="AlphaFoldDB" id="A0A417ZF28"/>
<dbReference type="InterPro" id="IPR036291">
    <property type="entry name" value="NAD(P)-bd_dom_sf"/>
</dbReference>
<evidence type="ECO:0000313" key="13">
    <source>
        <dbReference type="EMBL" id="RHW49796.1"/>
    </source>
</evidence>
<feature type="binding site" evidence="9">
    <location>
        <begin position="237"/>
        <end position="238"/>
    </location>
    <ligand>
        <name>NAD(+)</name>
        <dbReference type="ChEBI" id="CHEBI:57540"/>
    </ligand>
</feature>
<feature type="binding site" evidence="9">
    <location>
        <position position="201"/>
    </location>
    <ligand>
        <name>NAD(+)</name>
        <dbReference type="ChEBI" id="CHEBI:57540"/>
    </ligand>
</feature>
<evidence type="ECO:0000256" key="9">
    <source>
        <dbReference type="PIRSR" id="PIRSR000183-3"/>
    </source>
</evidence>
<dbReference type="PANTHER" id="PTHR42795">
    <property type="entry name" value="ALANINE DEHYDROGENASE"/>
    <property type="match status" value="1"/>
</dbReference>
<dbReference type="Pfam" id="PF05222">
    <property type="entry name" value="AlaDh_PNT_N"/>
    <property type="match status" value="1"/>
</dbReference>
<dbReference type="SMART" id="SM01003">
    <property type="entry name" value="AlaDh_PNT_N"/>
    <property type="match status" value="1"/>
</dbReference>
<gene>
    <name evidence="13" type="primary">ald</name>
    <name evidence="13" type="ORF">DS831_06425</name>
</gene>
<keyword evidence="10" id="KW-0460">Magnesium</keyword>
<dbReference type="FunFam" id="3.40.50.720:FF:000049">
    <property type="entry name" value="Alanine dehydrogenase"/>
    <property type="match status" value="1"/>
</dbReference>
<dbReference type="Pfam" id="PF01262">
    <property type="entry name" value="AlaDh_PNT_C"/>
    <property type="match status" value="1"/>
</dbReference>
<dbReference type="InterPro" id="IPR008141">
    <property type="entry name" value="Ala_DH"/>
</dbReference>
<dbReference type="InterPro" id="IPR008143">
    <property type="entry name" value="Ala_DH/PNT_CS2"/>
</dbReference>
<keyword evidence="9" id="KW-0547">Nucleotide-binding</keyword>
<dbReference type="PIRSF" id="PIRSF000183">
    <property type="entry name" value="Alanine_dh"/>
    <property type="match status" value="1"/>
</dbReference>
<dbReference type="EC" id="1.4.1.1" evidence="3 6"/>
<dbReference type="EMBL" id="QOCR01000004">
    <property type="protein sequence ID" value="RHW49796.1"/>
    <property type="molecule type" value="Genomic_DNA"/>
</dbReference>
<keyword evidence="14" id="KW-1185">Reference proteome</keyword>
<dbReference type="GO" id="GO:0000286">
    <property type="term" value="F:alanine dehydrogenase activity"/>
    <property type="evidence" value="ECO:0007669"/>
    <property type="project" value="UniProtKB-UniRule"/>
</dbReference>
<keyword evidence="10" id="KW-0479">Metal-binding</keyword>
<dbReference type="SUPFAM" id="SSF51735">
    <property type="entry name" value="NAD(P)-binding Rossmann-fold domains"/>
    <property type="match status" value="1"/>
</dbReference>
<feature type="active site" description="Proton donor/acceptor" evidence="7">
    <location>
        <position position="268"/>
    </location>
</feature>
<dbReference type="UniPathway" id="UPA00527">
    <property type="reaction ID" value="UER00585"/>
</dbReference>
<dbReference type="RefSeq" id="WP_118901600.1">
    <property type="nucleotide sequence ID" value="NZ_QOCR01000004.1"/>
</dbReference>
<dbReference type="GO" id="GO:0042853">
    <property type="term" value="P:L-alanine catabolic process"/>
    <property type="evidence" value="ECO:0007669"/>
    <property type="project" value="UniProtKB-UniPathway"/>
</dbReference>
<dbReference type="SMART" id="SM01002">
    <property type="entry name" value="AlaDh_PNT_C"/>
    <property type="match status" value="1"/>
</dbReference>
<comment type="pathway">
    <text evidence="1">Amino-acid degradation; L-alanine degradation via dehydrogenase pathway; NH(3) and pyruvate from L-alanine: step 1/1.</text>
</comment>
<feature type="binding site" evidence="10">
    <location>
        <position position="322"/>
    </location>
    <ligand>
        <name>Mg(2+)</name>
        <dbReference type="ChEBI" id="CHEBI:18420"/>
    </ligand>
</feature>
<feature type="binding site" evidence="8">
    <location>
        <position position="15"/>
    </location>
    <ligand>
        <name>substrate</name>
    </ligand>
</feature>
<comment type="cofactor">
    <cofactor evidence="10">
        <name>Mg(2+)</name>
        <dbReference type="ChEBI" id="CHEBI:18420"/>
    </cofactor>
    <text evidence="10">Binds 1 Mg(2+) ion per subunit.</text>
</comment>
<dbReference type="CDD" id="cd05305">
    <property type="entry name" value="L-AlaDH"/>
    <property type="match status" value="1"/>
</dbReference>
<dbReference type="OrthoDB" id="9804592at2"/>
<dbReference type="PANTHER" id="PTHR42795:SF1">
    <property type="entry name" value="ALANINE DEHYDROGENASE"/>
    <property type="match status" value="1"/>
</dbReference>
<feature type="binding site" evidence="9">
    <location>
        <position position="218"/>
    </location>
    <ligand>
        <name>NAD(+)</name>
        <dbReference type="ChEBI" id="CHEBI:57540"/>
    </ligand>
</feature>
<feature type="binding site" evidence="9">
    <location>
        <position position="132"/>
    </location>
    <ligand>
        <name>NAD(+)</name>
        <dbReference type="ChEBI" id="CHEBI:57540"/>
    </ligand>
</feature>
<comment type="caution">
    <text evidence="13">The sequence shown here is derived from an EMBL/GenBank/DDBJ whole genome shotgun (WGS) entry which is preliminary data.</text>
</comment>
<feature type="binding site" evidence="8">
    <location>
        <position position="73"/>
    </location>
    <ligand>
        <name>substrate</name>
    </ligand>
</feature>
<organism evidence="13 14">
    <name type="scientific">Bombilactobacillus bombi</name>
    <dbReference type="NCBI Taxonomy" id="1303590"/>
    <lineage>
        <taxon>Bacteria</taxon>
        <taxon>Bacillati</taxon>
        <taxon>Bacillota</taxon>
        <taxon>Bacilli</taxon>
        <taxon>Lactobacillales</taxon>
        <taxon>Lactobacillaceae</taxon>
        <taxon>Bombilactobacillus</taxon>
    </lineage>
</organism>
<proteinExistence type="inferred from homology"/>
<evidence type="ECO:0000256" key="4">
    <source>
        <dbReference type="ARBA" id="ARBA00023002"/>
    </source>
</evidence>
<keyword evidence="5 6" id="KW-0520">NAD</keyword>
<evidence type="ECO:0000256" key="7">
    <source>
        <dbReference type="PIRSR" id="PIRSR000183-1"/>
    </source>
</evidence>
<dbReference type="GO" id="GO:0005886">
    <property type="term" value="C:plasma membrane"/>
    <property type="evidence" value="ECO:0007669"/>
    <property type="project" value="TreeGrafter"/>
</dbReference>
<evidence type="ECO:0000256" key="1">
    <source>
        <dbReference type="ARBA" id="ARBA00005206"/>
    </source>
</evidence>
<feature type="active site" description="Proton donor/acceptor" evidence="7">
    <location>
        <position position="94"/>
    </location>
</feature>
<feature type="binding site" evidence="9">
    <location>
        <position position="196"/>
    </location>
    <ligand>
        <name>NAD(+)</name>
        <dbReference type="ChEBI" id="CHEBI:57540"/>
    </ligand>
</feature>
<name>A0A417ZF28_9LACO</name>
<evidence type="ECO:0000256" key="6">
    <source>
        <dbReference type="PIRNR" id="PIRNR000183"/>
    </source>
</evidence>
<dbReference type="SUPFAM" id="SSF52283">
    <property type="entry name" value="Formate/glycerate dehydrogenase catalytic domain-like"/>
    <property type="match status" value="1"/>
</dbReference>
<feature type="domain" description="Alanine dehydrogenase/pyridine nucleotide transhydrogenase N-terminal" evidence="12">
    <location>
        <begin position="4"/>
        <end position="135"/>
    </location>
</feature>
<dbReference type="PROSITE" id="PS00837">
    <property type="entry name" value="ALADH_PNT_2"/>
    <property type="match status" value="1"/>
</dbReference>
<evidence type="ECO:0000256" key="10">
    <source>
        <dbReference type="PIRSR" id="PIRSR000183-4"/>
    </source>
</evidence>
<evidence type="ECO:0000259" key="12">
    <source>
        <dbReference type="SMART" id="SM01003"/>
    </source>
</evidence>
<dbReference type="InterPro" id="IPR007886">
    <property type="entry name" value="AlaDH/PNT_N"/>
</dbReference>
<dbReference type="Gene3D" id="3.40.50.720">
    <property type="entry name" value="NAD(P)-binding Rossmann-like Domain"/>
    <property type="match status" value="2"/>
</dbReference>
<feature type="binding site" evidence="9">
    <location>
        <begin position="265"/>
        <end position="268"/>
    </location>
    <ligand>
        <name>NAD(+)</name>
        <dbReference type="ChEBI" id="CHEBI:57540"/>
    </ligand>
</feature>
<dbReference type="GO" id="GO:0000166">
    <property type="term" value="F:nucleotide binding"/>
    <property type="evidence" value="ECO:0007669"/>
    <property type="project" value="UniProtKB-KW"/>
</dbReference>
<dbReference type="GO" id="GO:0046872">
    <property type="term" value="F:metal ion binding"/>
    <property type="evidence" value="ECO:0007669"/>
    <property type="project" value="UniProtKB-KW"/>
</dbReference>